<dbReference type="NCBIfam" id="TIGR01179">
    <property type="entry name" value="galE"/>
    <property type="match status" value="1"/>
</dbReference>
<evidence type="ECO:0000256" key="3">
    <source>
        <dbReference type="ARBA" id="ARBA00004947"/>
    </source>
</evidence>
<evidence type="ECO:0000313" key="10">
    <source>
        <dbReference type="Proteomes" id="UP000014680"/>
    </source>
</evidence>
<protein>
    <recommendedName>
        <fullName evidence="4 7">UDP-glucose 4-epimerase</fullName>
        <ecNumber evidence="4 7">5.1.3.2</ecNumber>
    </recommendedName>
</protein>
<evidence type="ECO:0000256" key="6">
    <source>
        <dbReference type="ARBA" id="ARBA00023235"/>
    </source>
</evidence>
<name>A0A0A1U429_ENTIV</name>
<dbReference type="OrthoDB" id="9402762at2759"/>
<evidence type="ECO:0000256" key="2">
    <source>
        <dbReference type="ARBA" id="ARBA00001911"/>
    </source>
</evidence>
<gene>
    <name evidence="9" type="ORF">EIN_097350</name>
</gene>
<dbReference type="GO" id="GO:0003978">
    <property type="term" value="F:UDP-glucose 4-epimerase activity"/>
    <property type="evidence" value="ECO:0007669"/>
    <property type="project" value="UniProtKB-UniRule"/>
</dbReference>
<comment type="subunit">
    <text evidence="7">Homodimer.</text>
</comment>
<dbReference type="CDD" id="cd05247">
    <property type="entry name" value="UDP_G4E_1_SDR_e"/>
    <property type="match status" value="1"/>
</dbReference>
<dbReference type="Gene3D" id="3.90.25.10">
    <property type="entry name" value="UDP-galactose 4-epimerase, domain 1"/>
    <property type="match status" value="1"/>
</dbReference>
<dbReference type="GO" id="GO:0005829">
    <property type="term" value="C:cytosol"/>
    <property type="evidence" value="ECO:0007669"/>
    <property type="project" value="TreeGrafter"/>
</dbReference>
<keyword evidence="6 7" id="KW-0413">Isomerase</keyword>
<dbReference type="PANTHER" id="PTHR43725">
    <property type="entry name" value="UDP-GLUCOSE 4-EPIMERASE"/>
    <property type="match status" value="1"/>
</dbReference>
<dbReference type="KEGG" id="eiv:EIN_097350"/>
<dbReference type="InterPro" id="IPR005886">
    <property type="entry name" value="UDP_G4E"/>
</dbReference>
<reference evidence="9 10" key="1">
    <citation type="submission" date="2012-10" db="EMBL/GenBank/DDBJ databases">
        <authorList>
            <person name="Zafar N."/>
            <person name="Inman J."/>
            <person name="Hall N."/>
            <person name="Lorenzi H."/>
            <person name="Caler E."/>
        </authorList>
    </citation>
    <scope>NUCLEOTIDE SEQUENCE [LARGE SCALE GENOMIC DNA]</scope>
    <source>
        <strain evidence="9 10">IP1</strain>
    </source>
</reference>
<dbReference type="EC" id="5.1.3.2" evidence="4 7"/>
<dbReference type="GeneID" id="14886487"/>
<dbReference type="InterPro" id="IPR016040">
    <property type="entry name" value="NAD(P)-bd_dom"/>
</dbReference>
<keyword evidence="5 7" id="KW-0520">NAD</keyword>
<accession>A0A0A1U429</accession>
<comment type="pathway">
    <text evidence="3 7">Carbohydrate metabolism; galactose metabolism.</text>
</comment>
<dbReference type="SUPFAM" id="SSF51735">
    <property type="entry name" value="NAD(P)-binding Rossmann-fold domains"/>
    <property type="match status" value="1"/>
</dbReference>
<dbReference type="RefSeq" id="XP_004254229.1">
    <property type="nucleotide sequence ID" value="XM_004254181.1"/>
</dbReference>
<evidence type="ECO:0000256" key="5">
    <source>
        <dbReference type="ARBA" id="ARBA00023027"/>
    </source>
</evidence>
<comment type="similarity">
    <text evidence="7">Belongs to the NAD(P)-dependent epimerase/dehydratase family.</text>
</comment>
<dbReference type="Pfam" id="PF16363">
    <property type="entry name" value="GDP_Man_Dehyd"/>
    <property type="match status" value="1"/>
</dbReference>
<keyword evidence="10" id="KW-1185">Reference proteome</keyword>
<dbReference type="NCBIfam" id="NF007956">
    <property type="entry name" value="PRK10675.1"/>
    <property type="match status" value="1"/>
</dbReference>
<dbReference type="InterPro" id="IPR036291">
    <property type="entry name" value="NAD(P)-bd_dom_sf"/>
</dbReference>
<dbReference type="OMA" id="CVILRYF"/>
<dbReference type="Gene3D" id="3.40.50.720">
    <property type="entry name" value="NAD(P)-binding Rossmann-like Domain"/>
    <property type="match status" value="1"/>
</dbReference>
<feature type="domain" description="NAD(P)-binding" evidence="8">
    <location>
        <begin position="7"/>
        <end position="330"/>
    </location>
</feature>
<evidence type="ECO:0000256" key="1">
    <source>
        <dbReference type="ARBA" id="ARBA00000083"/>
    </source>
</evidence>
<comment type="catalytic activity">
    <reaction evidence="1 7">
        <text>UDP-alpha-D-glucose = UDP-alpha-D-galactose</text>
        <dbReference type="Rhea" id="RHEA:22168"/>
        <dbReference type="ChEBI" id="CHEBI:58885"/>
        <dbReference type="ChEBI" id="CHEBI:66914"/>
        <dbReference type="EC" id="5.1.3.2"/>
    </reaction>
</comment>
<evidence type="ECO:0000313" key="9">
    <source>
        <dbReference type="EMBL" id="ELP87458.1"/>
    </source>
</evidence>
<keyword evidence="7" id="KW-0119">Carbohydrate metabolism</keyword>
<dbReference type="VEuPathDB" id="AmoebaDB:EIN_097350"/>
<dbReference type="EMBL" id="KB206860">
    <property type="protein sequence ID" value="ELP87458.1"/>
    <property type="molecule type" value="Genomic_DNA"/>
</dbReference>
<evidence type="ECO:0000259" key="8">
    <source>
        <dbReference type="Pfam" id="PF16363"/>
    </source>
</evidence>
<dbReference type="GO" id="GO:0006012">
    <property type="term" value="P:galactose metabolic process"/>
    <property type="evidence" value="ECO:0007669"/>
    <property type="project" value="UniProtKB-UniPathway"/>
</dbReference>
<sequence>MTHQTALVTGGTGFIGSHTVVELLEQNYDIVIIDNLSNSSEKVIDHILQITKVDRSRITFYNYDLLDISLIDEVLDKHNIDFVIHFAALKAVCESVAHPVAYYRNNLNGLMNLLDSMERHKIFKIIFSSSSTVYGNPLQIPVNEDTPLQKPTNPYGHTKAMTEQILTDFSKVHPDASVVLLRYFNPIGAHKSGLIGENPRGIPINLVPIITKYLVGKISSLKVYGGDYNTRDGTCIRDYLHVVDVAKGHVAALKILNNKTGTNAYNLSRGEGFTVLEVIHAMEKASGRKIEYQVVEKRPGDVPAIYAECKKAEKEFGWKAEMGLDEMCEDAWNWQQKFPDGI</sequence>
<organism evidence="9 10">
    <name type="scientific">Entamoeba invadens IP1</name>
    <dbReference type="NCBI Taxonomy" id="370355"/>
    <lineage>
        <taxon>Eukaryota</taxon>
        <taxon>Amoebozoa</taxon>
        <taxon>Evosea</taxon>
        <taxon>Archamoebae</taxon>
        <taxon>Mastigamoebida</taxon>
        <taxon>Entamoebidae</taxon>
        <taxon>Entamoeba</taxon>
    </lineage>
</organism>
<dbReference type="Proteomes" id="UP000014680">
    <property type="component" value="Unassembled WGS sequence"/>
</dbReference>
<comment type="cofactor">
    <cofactor evidence="2 7">
        <name>NAD(+)</name>
        <dbReference type="ChEBI" id="CHEBI:57540"/>
    </cofactor>
</comment>
<proteinExistence type="inferred from homology"/>
<dbReference type="UniPathway" id="UPA00214"/>
<dbReference type="PANTHER" id="PTHR43725:SF47">
    <property type="entry name" value="UDP-GLUCOSE 4-EPIMERASE"/>
    <property type="match status" value="1"/>
</dbReference>
<dbReference type="AlphaFoldDB" id="A0A0A1U429"/>
<evidence type="ECO:0000256" key="7">
    <source>
        <dbReference type="RuleBase" id="RU366046"/>
    </source>
</evidence>
<evidence type="ECO:0000256" key="4">
    <source>
        <dbReference type="ARBA" id="ARBA00013189"/>
    </source>
</evidence>